<evidence type="ECO:0008006" key="3">
    <source>
        <dbReference type="Google" id="ProtNLM"/>
    </source>
</evidence>
<feature type="transmembrane region" description="Helical" evidence="1">
    <location>
        <begin position="102"/>
        <end position="121"/>
    </location>
</feature>
<protein>
    <recommendedName>
        <fullName evidence="3">Glycosyltransferase RgtA/B/C/D-like domain-containing protein</fullName>
    </recommendedName>
</protein>
<evidence type="ECO:0000256" key="1">
    <source>
        <dbReference type="SAM" id="Phobius"/>
    </source>
</evidence>
<feature type="transmembrane region" description="Helical" evidence="1">
    <location>
        <begin position="153"/>
        <end position="170"/>
    </location>
</feature>
<feature type="transmembrane region" description="Helical" evidence="1">
    <location>
        <begin position="179"/>
        <end position="195"/>
    </location>
</feature>
<feature type="transmembrane region" description="Helical" evidence="1">
    <location>
        <begin position="337"/>
        <end position="356"/>
    </location>
</feature>
<feature type="transmembrane region" description="Helical" evidence="1">
    <location>
        <begin position="128"/>
        <end position="147"/>
    </location>
</feature>
<feature type="transmembrane region" description="Helical" evidence="1">
    <location>
        <begin position="308"/>
        <end position="325"/>
    </location>
</feature>
<name>A0A455SHJ2_9CHLR</name>
<feature type="transmembrane region" description="Helical" evidence="1">
    <location>
        <begin position="388"/>
        <end position="407"/>
    </location>
</feature>
<proteinExistence type="predicted"/>
<organism evidence="2">
    <name type="scientific">Thermosporothrix sp. COM3</name>
    <dbReference type="NCBI Taxonomy" id="2490863"/>
    <lineage>
        <taxon>Bacteria</taxon>
        <taxon>Bacillati</taxon>
        <taxon>Chloroflexota</taxon>
        <taxon>Ktedonobacteria</taxon>
        <taxon>Ktedonobacterales</taxon>
        <taxon>Thermosporotrichaceae</taxon>
        <taxon>Thermosporothrix</taxon>
    </lineage>
</organism>
<keyword evidence="1" id="KW-1133">Transmembrane helix</keyword>
<feature type="transmembrane region" description="Helical" evidence="1">
    <location>
        <begin position="201"/>
        <end position="218"/>
    </location>
</feature>
<keyword evidence="1" id="KW-0812">Transmembrane</keyword>
<feature type="transmembrane region" description="Helical" evidence="1">
    <location>
        <begin position="230"/>
        <end position="256"/>
    </location>
</feature>
<dbReference type="AlphaFoldDB" id="A0A455SHJ2"/>
<reference evidence="2" key="1">
    <citation type="submission" date="2018-12" db="EMBL/GenBank/DDBJ databases">
        <title>Novel natural products biosynthetic potential of the class Ktedonobacteria.</title>
        <authorList>
            <person name="Zheng Y."/>
            <person name="Saitou A."/>
            <person name="Wang C.M."/>
            <person name="Toyoda A."/>
            <person name="Minakuchi Y."/>
            <person name="Sekiguchi Y."/>
            <person name="Ueda K."/>
            <person name="Takano H."/>
            <person name="Sakai Y."/>
            <person name="Yokota A."/>
            <person name="Yabe S."/>
        </authorList>
    </citation>
    <scope>NUCLEOTIDE SEQUENCE</scope>
    <source>
        <strain evidence="2">COM3</strain>
    </source>
</reference>
<accession>A0A455SHJ2</accession>
<feature type="transmembrane region" description="Helical" evidence="1">
    <location>
        <begin position="362"/>
        <end position="381"/>
    </location>
</feature>
<dbReference type="EMBL" id="AP019376">
    <property type="protein sequence ID" value="BBH87943.1"/>
    <property type="molecule type" value="Genomic_DNA"/>
</dbReference>
<sequence>MDLRMQHPRRNSIAPALLLLLFCLLAIGTVFLQADVYGLTIDEPLQDAYGRSLLKWYTTFGHDQSFITGYDQALHMPEHGASFEVLVALVQHFTHEQWHTRAVVNGLAGVAGIIGMALCGLEIGGWWIALLAAISLWLYPRFFGAIFNNSKDLPFASVTCFVLWAVLLLVRSWESRKRLSLCLLVGFLIGLAASIRINAVVWYPILAVLLAGWWLLHGKKLLKERRVLPVLGSHIIAAVLLGGTSFLAMILLWPYIALDPVHNLVRAFQVMSQYPWNGTVPFAGQIYPASQLPRTFVPTWLAISSPPAMLFFAAVGCFFPCLWLLRRRKLEGRTAALLLAFGAPLAALVLMRPTLYDSIRQFLFLVPPLLLLAMLGIKCLYDVLIARAYKLAAGVLILLVLLSHALVGKEMLELHPYEYIYFNQLVGGVAGANGKYEMDYWATCTKPAIKWLGEHYAEYMPDREVIFIASPQWGQIRPFVPGNFRYRQKTPDFYLASTRFNWGRQYPDYSVIHTITIQGYDACVIKVRPTK</sequence>
<evidence type="ECO:0000313" key="2">
    <source>
        <dbReference type="EMBL" id="BBH87943.1"/>
    </source>
</evidence>
<gene>
    <name evidence="2" type="ORF">KTC_26940</name>
</gene>
<keyword evidence="1" id="KW-0472">Membrane</keyword>